<dbReference type="GO" id="GO:0070914">
    <property type="term" value="P:UV-damage excision repair"/>
    <property type="evidence" value="ECO:0007669"/>
    <property type="project" value="TreeGrafter"/>
</dbReference>
<proteinExistence type="predicted"/>
<dbReference type="InterPro" id="IPR000465">
    <property type="entry name" value="XPA/RAD14"/>
</dbReference>
<dbReference type="GO" id="GO:1901255">
    <property type="term" value="P:nucleotide-excision repair involved in interstrand cross-link repair"/>
    <property type="evidence" value="ECO:0007669"/>
    <property type="project" value="TreeGrafter"/>
</dbReference>
<feature type="compositionally biased region" description="Basic and acidic residues" evidence="4">
    <location>
        <begin position="75"/>
        <end position="85"/>
    </location>
</feature>
<dbReference type="OrthoDB" id="68328at2759"/>
<dbReference type="STRING" id="1569628.A0A316UIN9"/>
<keyword evidence="7" id="KW-1185">Reference proteome</keyword>
<dbReference type="Pfam" id="PF05181">
    <property type="entry name" value="XPA_C"/>
    <property type="match status" value="1"/>
</dbReference>
<comment type="subcellular location">
    <subcellularLocation>
        <location evidence="1">Nucleus</location>
    </subcellularLocation>
</comment>
<evidence type="ECO:0000256" key="2">
    <source>
        <dbReference type="ARBA" id="ARBA00022833"/>
    </source>
</evidence>
<dbReference type="Gene3D" id="3.90.530.10">
    <property type="entry name" value="XPA C-terminal domain"/>
    <property type="match status" value="1"/>
</dbReference>
<gene>
    <name evidence="6" type="ORF">BDZ90DRAFT_234306</name>
</gene>
<keyword evidence="3" id="KW-0539">Nucleus</keyword>
<evidence type="ECO:0000256" key="4">
    <source>
        <dbReference type="SAM" id="MobiDB-lite"/>
    </source>
</evidence>
<dbReference type="GO" id="GO:0003684">
    <property type="term" value="F:damaged DNA binding"/>
    <property type="evidence" value="ECO:0007669"/>
    <property type="project" value="InterPro"/>
</dbReference>
<protein>
    <recommendedName>
        <fullName evidence="5">XPA C-terminal domain-containing protein</fullName>
    </recommendedName>
</protein>
<dbReference type="Proteomes" id="UP000245884">
    <property type="component" value="Unassembled WGS sequence"/>
</dbReference>
<name>A0A316UIN9_9BASI</name>
<dbReference type="SUPFAM" id="SSF46955">
    <property type="entry name" value="Putative DNA-binding domain"/>
    <property type="match status" value="1"/>
</dbReference>
<dbReference type="InterPro" id="IPR022656">
    <property type="entry name" value="XPA_C"/>
</dbReference>
<evidence type="ECO:0000313" key="7">
    <source>
        <dbReference type="Proteomes" id="UP000245884"/>
    </source>
</evidence>
<dbReference type="InterPro" id="IPR009061">
    <property type="entry name" value="DNA-bd_dom_put_sf"/>
</dbReference>
<dbReference type="PANTHER" id="PTHR10142:SF0">
    <property type="entry name" value="DNA REPAIR PROTEIN COMPLEMENTING XP-A CELLS"/>
    <property type="match status" value="1"/>
</dbReference>
<dbReference type="EMBL" id="KZ819677">
    <property type="protein sequence ID" value="PWN25090.1"/>
    <property type="molecule type" value="Genomic_DNA"/>
</dbReference>
<reference evidence="6 7" key="1">
    <citation type="journal article" date="2018" name="Mol. Biol. Evol.">
        <title>Broad Genomic Sampling Reveals a Smut Pathogenic Ancestry of the Fungal Clade Ustilaginomycotina.</title>
        <authorList>
            <person name="Kijpornyongpan T."/>
            <person name="Mondo S.J."/>
            <person name="Barry K."/>
            <person name="Sandor L."/>
            <person name="Lee J."/>
            <person name="Lipzen A."/>
            <person name="Pangilinan J."/>
            <person name="LaButti K."/>
            <person name="Hainaut M."/>
            <person name="Henrissat B."/>
            <person name="Grigoriev I.V."/>
            <person name="Spatafora J.W."/>
            <person name="Aime M.C."/>
        </authorList>
    </citation>
    <scope>NUCLEOTIDE SEQUENCE [LARGE SCALE GENOMIC DNA]</scope>
    <source>
        <strain evidence="6 7">MCA 5214</strain>
    </source>
</reference>
<dbReference type="GeneID" id="37028787"/>
<dbReference type="PANTHER" id="PTHR10142">
    <property type="entry name" value="DNA REPAIR PROTEIN COMPLEMENTING XP-A CELLS"/>
    <property type="match status" value="1"/>
</dbReference>
<feature type="compositionally biased region" description="Acidic residues" evidence="4">
    <location>
        <begin position="86"/>
        <end position="99"/>
    </location>
</feature>
<evidence type="ECO:0000313" key="6">
    <source>
        <dbReference type="EMBL" id="PWN25090.1"/>
    </source>
</evidence>
<feature type="region of interest" description="Disordered" evidence="4">
    <location>
        <begin position="70"/>
        <end position="100"/>
    </location>
</feature>
<sequence>MLKANPHKRTYSNMMLFLRCQVEDYAFGPAKWGSERGLDEEFERRADVKSAKRGKKFLEGLRELRKRTRDNVWQQRRDEEHRHEYEDVEPDGGEEDEEGVQTQVCKGCGHVIQVEVF</sequence>
<dbReference type="InterPro" id="IPR037129">
    <property type="entry name" value="XPA_sf"/>
</dbReference>
<dbReference type="AlphaFoldDB" id="A0A316UIN9"/>
<evidence type="ECO:0000256" key="1">
    <source>
        <dbReference type="ARBA" id="ARBA00004123"/>
    </source>
</evidence>
<organism evidence="6 7">
    <name type="scientific">Jaminaea rosea</name>
    <dbReference type="NCBI Taxonomy" id="1569628"/>
    <lineage>
        <taxon>Eukaryota</taxon>
        <taxon>Fungi</taxon>
        <taxon>Dikarya</taxon>
        <taxon>Basidiomycota</taxon>
        <taxon>Ustilaginomycotina</taxon>
        <taxon>Exobasidiomycetes</taxon>
        <taxon>Microstromatales</taxon>
        <taxon>Microstromatales incertae sedis</taxon>
        <taxon>Jaminaea</taxon>
    </lineage>
</organism>
<feature type="domain" description="XPA C-terminal" evidence="5">
    <location>
        <begin position="1"/>
        <end position="22"/>
    </location>
</feature>
<keyword evidence="2" id="KW-0862">Zinc</keyword>
<evidence type="ECO:0000256" key="3">
    <source>
        <dbReference type="ARBA" id="ARBA00023242"/>
    </source>
</evidence>
<dbReference type="RefSeq" id="XP_025359702.1">
    <property type="nucleotide sequence ID" value="XM_025506964.1"/>
</dbReference>
<evidence type="ECO:0000259" key="5">
    <source>
        <dbReference type="Pfam" id="PF05181"/>
    </source>
</evidence>
<dbReference type="GO" id="GO:0000110">
    <property type="term" value="C:nucleotide-excision repair factor 1 complex"/>
    <property type="evidence" value="ECO:0007669"/>
    <property type="project" value="TreeGrafter"/>
</dbReference>
<dbReference type="GO" id="GO:0000715">
    <property type="term" value="P:nucleotide-excision repair, DNA damage recognition"/>
    <property type="evidence" value="ECO:0007669"/>
    <property type="project" value="TreeGrafter"/>
</dbReference>
<dbReference type="GO" id="GO:0006284">
    <property type="term" value="P:base-excision repair"/>
    <property type="evidence" value="ECO:0007669"/>
    <property type="project" value="TreeGrafter"/>
</dbReference>
<accession>A0A316UIN9</accession>